<name>A0ACD3V0Q0_9BRAD</name>
<protein>
    <submittedName>
        <fullName evidence="1">Uncharacterized protein</fullName>
    </submittedName>
</protein>
<evidence type="ECO:0000313" key="2">
    <source>
        <dbReference type="Proteomes" id="UP000692816"/>
    </source>
</evidence>
<dbReference type="EMBL" id="CP088282">
    <property type="protein sequence ID" value="UGX99960.1"/>
    <property type="molecule type" value="Genomic_DNA"/>
</dbReference>
<proteinExistence type="predicted"/>
<reference evidence="1 2" key="1">
    <citation type="journal article" date="2021" name="Int. J. Syst. Evol. Microbiol.">
        <title>Bradyrhizobium septentrionale sp. nov. (sv. septentrionale) and Bradyrhizobium quebecense sp. nov. (sv. septentrionale) associated with legumes native to Canada possess rearranged symbiosis genes and numerous insertion sequences.</title>
        <authorList>
            <person name="Bromfield E.S.P."/>
            <person name="Cloutier S."/>
        </authorList>
    </citation>
    <scope>NUCLEOTIDE SEQUENCE [LARGE SCALE GENOMIC DNA]</scope>
    <source>
        <strain evidence="1 2">12S5</strain>
    </source>
</reference>
<organism evidence="1 2">
    <name type="scientific">Bradyrhizobium quebecense</name>
    <dbReference type="NCBI Taxonomy" id="2748629"/>
    <lineage>
        <taxon>Bacteria</taxon>
        <taxon>Pseudomonadati</taxon>
        <taxon>Pseudomonadota</taxon>
        <taxon>Alphaproteobacteria</taxon>
        <taxon>Hyphomicrobiales</taxon>
        <taxon>Nitrobacteraceae</taxon>
        <taxon>Bradyrhizobium</taxon>
    </lineage>
</organism>
<evidence type="ECO:0000313" key="1">
    <source>
        <dbReference type="EMBL" id="UGX99960.1"/>
    </source>
</evidence>
<keyword evidence="2" id="KW-1185">Reference proteome</keyword>
<accession>A0ACD3V0Q0</accession>
<gene>
    <name evidence="1" type="ORF">J4P68_0021815</name>
</gene>
<dbReference type="Proteomes" id="UP000692816">
    <property type="component" value="Chromosome"/>
</dbReference>
<sequence>MTFEFSDASAVVCGRGPYRAGCASTRGAVVIRKPVVAGCRWVWVGGVRIRRCY</sequence>